<dbReference type="PANTHER" id="PTHR24421">
    <property type="entry name" value="NITRATE/NITRITE SENSOR PROTEIN NARX-RELATED"/>
    <property type="match status" value="1"/>
</dbReference>
<evidence type="ECO:0000256" key="1">
    <source>
        <dbReference type="ARBA" id="ARBA00000085"/>
    </source>
</evidence>
<keyword evidence="6" id="KW-0175">Coiled coil</keyword>
<dbReference type="Gene3D" id="3.30.565.10">
    <property type="entry name" value="Histidine kinase-like ATPase, C-terminal domain"/>
    <property type="match status" value="1"/>
</dbReference>
<reference evidence="9 10" key="1">
    <citation type="journal article" date="2021" name="Sci. Rep.">
        <title>The distribution of antibiotic resistance genes in chicken gut microbiota commensals.</title>
        <authorList>
            <person name="Juricova H."/>
            <person name="Matiasovicova J."/>
            <person name="Kubasova T."/>
            <person name="Cejkova D."/>
            <person name="Rychlik I."/>
        </authorList>
    </citation>
    <scope>NUCLEOTIDE SEQUENCE [LARGE SCALE GENOMIC DNA]</scope>
    <source>
        <strain evidence="9 10">An421</strain>
    </source>
</reference>
<evidence type="ECO:0000256" key="8">
    <source>
        <dbReference type="SAM" id="SignalP"/>
    </source>
</evidence>
<dbReference type="EC" id="2.7.13.3" evidence="2"/>
<dbReference type="Proteomes" id="UP000698924">
    <property type="component" value="Unassembled WGS sequence"/>
</dbReference>
<evidence type="ECO:0000256" key="3">
    <source>
        <dbReference type="ARBA" id="ARBA00022679"/>
    </source>
</evidence>
<keyword evidence="7" id="KW-0812">Transmembrane</keyword>
<dbReference type="GO" id="GO:0000160">
    <property type="term" value="P:phosphorelay signal transduction system"/>
    <property type="evidence" value="ECO:0007669"/>
    <property type="project" value="UniProtKB-KW"/>
</dbReference>
<proteinExistence type="predicted"/>
<evidence type="ECO:0000256" key="2">
    <source>
        <dbReference type="ARBA" id="ARBA00012438"/>
    </source>
</evidence>
<dbReference type="GO" id="GO:0004673">
    <property type="term" value="F:protein histidine kinase activity"/>
    <property type="evidence" value="ECO:0007669"/>
    <property type="project" value="UniProtKB-EC"/>
</dbReference>
<keyword evidence="3" id="KW-0808">Transferase</keyword>
<dbReference type="RefSeq" id="WP_204971544.1">
    <property type="nucleotide sequence ID" value="NZ_JAAZTS010000008.1"/>
</dbReference>
<evidence type="ECO:0000313" key="9">
    <source>
        <dbReference type="EMBL" id="MBM6857331.1"/>
    </source>
</evidence>
<gene>
    <name evidence="9" type="ORF">H6D15_06930</name>
</gene>
<dbReference type="InterPro" id="IPR011990">
    <property type="entry name" value="TPR-like_helical_dom_sf"/>
</dbReference>
<name>A0AA40ZSY5_9BACT</name>
<dbReference type="PANTHER" id="PTHR24421:SF10">
    <property type="entry name" value="NITRATE_NITRITE SENSOR PROTEIN NARQ"/>
    <property type="match status" value="1"/>
</dbReference>
<organism evidence="9 10">
    <name type="scientific">Caecibacteroides pullorum</name>
    <dbReference type="NCBI Taxonomy" id="2725562"/>
    <lineage>
        <taxon>Bacteria</taxon>
        <taxon>Pseudomonadati</taxon>
        <taxon>Bacteroidota</taxon>
        <taxon>Bacteroidia</taxon>
        <taxon>Bacteroidales</taxon>
        <taxon>Bacteroidaceae</taxon>
        <taxon>Caecibacteroides</taxon>
    </lineage>
</organism>
<keyword evidence="9" id="KW-0547">Nucleotide-binding</keyword>
<dbReference type="AlphaFoldDB" id="A0AA40ZSY5"/>
<keyword evidence="8" id="KW-0732">Signal</keyword>
<dbReference type="SUPFAM" id="SSF55874">
    <property type="entry name" value="ATPase domain of HSP90 chaperone/DNA topoisomerase II/histidine kinase"/>
    <property type="match status" value="1"/>
</dbReference>
<evidence type="ECO:0000313" key="10">
    <source>
        <dbReference type="Proteomes" id="UP000698924"/>
    </source>
</evidence>
<accession>A0AA40ZSY5</accession>
<keyword evidence="9" id="KW-0067">ATP-binding</keyword>
<protein>
    <recommendedName>
        <fullName evidence="2">histidine kinase</fullName>
        <ecNumber evidence="2">2.7.13.3</ecNumber>
    </recommendedName>
</protein>
<keyword evidence="10" id="KW-1185">Reference proteome</keyword>
<keyword evidence="7" id="KW-1133">Transmembrane helix</keyword>
<comment type="caution">
    <text evidence="9">The sequence shown here is derived from an EMBL/GenBank/DDBJ whole genome shotgun (WGS) entry which is preliminary data.</text>
</comment>
<dbReference type="InterPro" id="IPR050482">
    <property type="entry name" value="Sensor_HK_TwoCompSys"/>
</dbReference>
<evidence type="ECO:0000256" key="5">
    <source>
        <dbReference type="ARBA" id="ARBA00023012"/>
    </source>
</evidence>
<keyword evidence="5" id="KW-0902">Two-component regulatory system</keyword>
<dbReference type="SUPFAM" id="SSF48452">
    <property type="entry name" value="TPR-like"/>
    <property type="match status" value="1"/>
</dbReference>
<keyword evidence="4" id="KW-0418">Kinase</keyword>
<feature type="transmembrane region" description="Helical" evidence="7">
    <location>
        <begin position="381"/>
        <end position="404"/>
    </location>
</feature>
<dbReference type="EMBL" id="JACJMO010000007">
    <property type="protein sequence ID" value="MBM6857331.1"/>
    <property type="molecule type" value="Genomic_DNA"/>
</dbReference>
<feature type="coiled-coil region" evidence="6">
    <location>
        <begin position="407"/>
        <end position="436"/>
    </location>
</feature>
<evidence type="ECO:0000256" key="7">
    <source>
        <dbReference type="SAM" id="Phobius"/>
    </source>
</evidence>
<sequence length="627" mass="71593">MKILYKILLLFLLLSSSLHAEQIPLDSTLTRLYTHAADLMSEGGQNNYEKAQRTFDSAFAIPGARQSPIYPILLNEQATLLVYTGEGERALEMKKSVLPYLPEIDDLEKHISVYNDLAILYRRRHMNDSTIYYYTKAMEAALQYKDEGWITHIYNNVSIFYFNIRQMNEAEKYIDLSAEHAVKTDDPFSTFSAWQLRAAIKAELDKLDDAEQSIRKAWEIACQSGGNASSWKIRCLPSLLRVLERREQPDSVEHYLQIGNRLLEEEPDNSIAAIGFIQVRASTEMNRKNYTQALKDMLWLRKRNTGSEPKTLLTQIAQCYHATGNQAQAYAYMDSARMWTDTLAQQNLTRQMAEFNVKYQTQEKELQIANLKQQQLEHQALLLKGAIGSGLLLICISIILLGVYHKKRTAEQKIELLKQENDLNSARRYIEGLETECKYFAKELHDGIANDLLALQMKMSNQTSKNNAEELTNLVGQIRNSVRNISHELMPPEFDELSLDEILVRYASNLKANTGIQASYTPTIGNTSRNLPNETAYELYRITQELTMNIAKHTQADYIHISLQTENGTRYILQIADNGIQSANQQSTKNDGIGLRTINDRIKAIRATTNQTQSSDGNNIFTLQFDI</sequence>
<feature type="chain" id="PRO_5041203742" description="histidine kinase" evidence="8">
    <location>
        <begin position="21"/>
        <end position="627"/>
    </location>
</feature>
<feature type="coiled-coil region" evidence="6">
    <location>
        <begin position="345"/>
        <end position="379"/>
    </location>
</feature>
<evidence type="ECO:0000256" key="6">
    <source>
        <dbReference type="SAM" id="Coils"/>
    </source>
</evidence>
<dbReference type="InterPro" id="IPR036890">
    <property type="entry name" value="HATPase_C_sf"/>
</dbReference>
<dbReference type="GO" id="GO:0005524">
    <property type="term" value="F:ATP binding"/>
    <property type="evidence" value="ECO:0007669"/>
    <property type="project" value="UniProtKB-KW"/>
</dbReference>
<keyword evidence="7" id="KW-0472">Membrane</keyword>
<feature type="signal peptide" evidence="8">
    <location>
        <begin position="1"/>
        <end position="20"/>
    </location>
</feature>
<evidence type="ECO:0000256" key="4">
    <source>
        <dbReference type="ARBA" id="ARBA00022777"/>
    </source>
</evidence>
<comment type="catalytic activity">
    <reaction evidence="1">
        <text>ATP + protein L-histidine = ADP + protein N-phospho-L-histidine.</text>
        <dbReference type="EC" id="2.7.13.3"/>
    </reaction>
</comment>
<dbReference type="Gene3D" id="1.25.40.10">
    <property type="entry name" value="Tetratricopeptide repeat domain"/>
    <property type="match status" value="2"/>
</dbReference>